<feature type="domain" description="C2" evidence="13">
    <location>
        <begin position="637"/>
        <end position="767"/>
    </location>
</feature>
<evidence type="ECO:0000256" key="3">
    <source>
        <dbReference type="ARBA" id="ARBA00022553"/>
    </source>
</evidence>
<evidence type="ECO:0000256" key="10">
    <source>
        <dbReference type="ARBA" id="ARBA00023136"/>
    </source>
</evidence>
<feature type="region of interest" description="Disordered" evidence="11">
    <location>
        <begin position="1"/>
        <end position="54"/>
    </location>
</feature>
<dbReference type="Proteomes" id="UP000005222">
    <property type="component" value="Chromosome K"/>
</dbReference>
<dbReference type="EMBL" id="FO082048">
    <property type="protein sequence ID" value="CCE84373.1"/>
    <property type="molecule type" value="Genomic_DNA"/>
</dbReference>
<evidence type="ECO:0000259" key="13">
    <source>
        <dbReference type="PROSITE" id="PS50004"/>
    </source>
</evidence>
<accession>G8Y9V9</accession>
<evidence type="ECO:0000256" key="12">
    <source>
        <dbReference type="SAM" id="Phobius"/>
    </source>
</evidence>
<keyword evidence="3" id="KW-0597">Phosphoprotein</keyword>
<dbReference type="Pfam" id="PF24920">
    <property type="entry name" value="C2_TCB1"/>
    <property type="match status" value="1"/>
</dbReference>
<dbReference type="Proteomes" id="UP000005222">
    <property type="component" value="Chromosome L"/>
</dbReference>
<feature type="domain" description="C2" evidence="13">
    <location>
        <begin position="977"/>
        <end position="1097"/>
    </location>
</feature>
<feature type="region of interest" description="Disordered" evidence="11">
    <location>
        <begin position="1182"/>
        <end position="1288"/>
    </location>
</feature>
<evidence type="ECO:0000256" key="8">
    <source>
        <dbReference type="ARBA" id="ARBA00023055"/>
    </source>
</evidence>
<dbReference type="CDD" id="cd21678">
    <property type="entry name" value="SMP_TCB"/>
    <property type="match status" value="1"/>
</dbReference>
<evidence type="ECO:0000256" key="5">
    <source>
        <dbReference type="ARBA" id="ARBA00022737"/>
    </source>
</evidence>
<feature type="transmembrane region" description="Helical" evidence="12">
    <location>
        <begin position="99"/>
        <end position="132"/>
    </location>
</feature>
<dbReference type="CDD" id="cd00030">
    <property type="entry name" value="C2"/>
    <property type="match status" value="1"/>
</dbReference>
<keyword evidence="4 12" id="KW-0812">Transmembrane</keyword>
<keyword evidence="17" id="KW-1185">Reference proteome</keyword>
<evidence type="ECO:0000256" key="4">
    <source>
        <dbReference type="ARBA" id="ARBA00022692"/>
    </source>
</evidence>
<evidence type="ECO:0000313" key="16">
    <source>
        <dbReference type="EMBL" id="CCE84373.1"/>
    </source>
</evidence>
<dbReference type="Pfam" id="PF00168">
    <property type="entry name" value="C2"/>
    <property type="match status" value="5"/>
</dbReference>
<reference evidence="17" key="2">
    <citation type="journal article" date="2012" name="G3 (Bethesda)">
        <title>Pichia sorbitophila, an interspecies yeast hybrid reveals early steps of genome resolution following polyploidization.</title>
        <authorList>
            <person name="Leh Louis V."/>
            <person name="Despons L."/>
            <person name="Friedrich A."/>
            <person name="Martin T."/>
            <person name="Durrens P."/>
            <person name="Casaregola S."/>
            <person name="Neuveglise C."/>
            <person name="Fairhead C."/>
            <person name="Marck C."/>
            <person name="Cruz J.A."/>
            <person name="Straub M.L."/>
            <person name="Kugler V."/>
            <person name="Sacerdot C."/>
            <person name="Uzunov Z."/>
            <person name="Thierry A."/>
            <person name="Weiss S."/>
            <person name="Bleykasten C."/>
            <person name="De Montigny J."/>
            <person name="Jacques N."/>
            <person name="Jung P."/>
            <person name="Lemaire M."/>
            <person name="Mallet S."/>
            <person name="Morel G."/>
            <person name="Richard G.F."/>
            <person name="Sarkar A."/>
            <person name="Savel G."/>
            <person name="Schacherer J."/>
            <person name="Seret M.L."/>
            <person name="Talla E."/>
            <person name="Samson G."/>
            <person name="Jubin C."/>
            <person name="Poulain J."/>
            <person name="Vacherie B."/>
            <person name="Barbe V."/>
            <person name="Pelletier E."/>
            <person name="Sherman D.J."/>
            <person name="Westhof E."/>
            <person name="Weissenbach J."/>
            <person name="Baret P.V."/>
            <person name="Wincker P."/>
            <person name="Gaillardin C."/>
            <person name="Dujon B."/>
            <person name="Souciet J.L."/>
        </authorList>
    </citation>
    <scope>NUCLEOTIDE SEQUENCE [LARGE SCALE GENOMIC DNA]</scope>
    <source>
        <strain evidence="17">ATCC MYA-4447 / BCRC 22081 / CBS 7064 / NBRC 10061 / NRRL Y-12695</strain>
    </source>
</reference>
<keyword evidence="7 12" id="KW-1133">Transmembrane helix</keyword>
<sequence>MGEQKSPQNVEQPRKTRQDIEKENSQSRAQALSVDAPMEHSKTPEKSSESSKNKIRDNATFSWANVGFWQSEDTTDKKSLLELSNKIDTYVKDHFQGDWYWNCSLVIGTCFFSWLIARVGGGILSLGFILLFTNSVYRSEFRRFNRDIRDDMTRAQASNRLEDEFETMEWLNSFLDKFWVIYMPALSEQVMFQANEVLKDQAPGFGIEALSLDEFTLGSKAPRVESIKSYTRKGPDHIEMDWAFSFAPNDTDDMTKNEIKKKINPKVALGVTIGKAFISKSLPILVEDMSFKGRMNIKLKLTQNFPHVKMVSVQFLEPPAIDYVLKPVGGDTFGIDIMSFIPGLSSFVNGLIHANLRPMLYAPNSLDIDVEEILAQQSNDSIGSLTVNIKRCTGLKPIEKADVIHPYVELKISNNGDICERTKVKKDTNAPVFLETKNMLLNNLDSNHLIFNVYNLMKDVADDKLIGNVEIPLSDLLQKDVITGASKKIMEGGRVVGTIEYDLKWHPVLEPIVLEDGTKESYSDAQVGILKMNLHEAKDLDISRSVTGLLNPYAEIYINGDLVRTCRKVRQTNEPSWESTLEVLLNEQSKTQVQVYIKDASDDILVAKLDANLQDILFESARGQEWIKCEPTSPGAPPSKIRVTASWKALGVTGDEGETNFDTPVGGLKLHLRSATGIKNLEAVGNVDPYIRVRVNGKVKGRTKTIADTLNPNFNSGHFLAVGNEHQHILLELMDEEEDGKDRSLGTCAISVKDFLKKNDKGYFLGYDGANEIIEQDILYNGTEHGKLYYSVSFVPTIPVYTIAQINNKDKFLKSIEDKKIEEEERKKREEKLYQENPNKYEWVEINEDDLPEPERIEMPLEKVIKYRTGVIRAHISQGTFNKSDIYVHTLFDDHAFPSGITTKSDGKSLDYVSTAEAFIRDLPNSKLILRLSQKFEVNDEKDIVAEKIFDTIEVLKKSYKNPISLKINDKNVVTVQLEFIPSAVKLAPLDTILDVGYLALDILSAKNLKSVDSNGKSDPFALVSYDGVQVYKTDKKRKTLEPVWNESVEIPMLSRSRGVILIEVFDWDLTHKPDLLGRVVLDLTTLQPFKSTQFSVPLDTQGELNMRATFKPEYIRPKLNSKGGLPVDLGAIANMPLKAVGSAAGFAGNAVGSGVGVAGNAVGSGVGFANDGFSKGSSFIKGFGRSRKKKSSDQGYTSDDSDIGSQLSGQTGNTSRTDRGSSSMRNGKSRKNGGADADRTTEIEEEPELNEEEQENGADSAENGESELRASANQDDEGPGPEDNIKVKNQKHHDVNAAPNIDLDALPEPQKPNVGTVHYYNNDSDDRSFLSSVNGGGEVYPGRIAIVSASGFSASSLEVKTFIKSSSKEKTIFKTRTAKQDSNGEHHWGESSPFRGSPSNELIFNVRENHRFGKNVLVGATSVPLSEVLNRTENIALDTADGGKLVVNVKFSNKHS</sequence>
<dbReference type="CDD" id="cd04045">
    <property type="entry name" value="C2C_Tricalbin-like"/>
    <property type="match status" value="1"/>
</dbReference>
<dbReference type="InterPro" id="IPR035892">
    <property type="entry name" value="C2_domain_sf"/>
</dbReference>
<evidence type="ECO:0000256" key="1">
    <source>
        <dbReference type="ARBA" id="ARBA00004586"/>
    </source>
</evidence>
<dbReference type="InterPro" id="IPR056910">
    <property type="entry name" value="TCB1-3_C2"/>
</dbReference>
<dbReference type="Gene3D" id="2.60.40.150">
    <property type="entry name" value="C2 domain"/>
    <property type="match status" value="5"/>
</dbReference>
<dbReference type="EMBL" id="FO082049">
    <property type="protein sequence ID" value="CCE83342.1"/>
    <property type="molecule type" value="Genomic_DNA"/>
</dbReference>
<dbReference type="InterPro" id="IPR031468">
    <property type="entry name" value="SMP_LBD"/>
</dbReference>
<feature type="compositionally biased region" description="Basic and acidic residues" evidence="11">
    <location>
        <begin position="37"/>
        <end position="54"/>
    </location>
</feature>
<keyword evidence="9" id="KW-0446">Lipid-binding</keyword>
<feature type="compositionally biased region" description="Basic and acidic residues" evidence="11">
    <location>
        <begin position="1377"/>
        <end position="1390"/>
    </location>
</feature>
<dbReference type="PROSITE" id="PS51847">
    <property type="entry name" value="SMP"/>
    <property type="match status" value="1"/>
</dbReference>
<dbReference type="GO" id="GO:0008289">
    <property type="term" value="F:lipid binding"/>
    <property type="evidence" value="ECO:0007669"/>
    <property type="project" value="UniProtKB-KW"/>
</dbReference>
<dbReference type="HOGENOM" id="CLU_001661_1_1_1"/>
<feature type="compositionally biased region" description="Basic and acidic residues" evidence="11">
    <location>
        <begin position="12"/>
        <end position="25"/>
    </location>
</feature>
<dbReference type="InParanoid" id="G8Y9V9"/>
<dbReference type="PANTHER" id="PTHR46980:SF1">
    <property type="entry name" value="TRICALBIN-3"/>
    <property type="match status" value="1"/>
</dbReference>
<keyword evidence="2" id="KW-0813">Transport</keyword>
<dbReference type="GO" id="GO:0071944">
    <property type="term" value="C:cell periphery"/>
    <property type="evidence" value="ECO:0007669"/>
    <property type="project" value="UniProtKB-ARBA"/>
</dbReference>
<evidence type="ECO:0000256" key="7">
    <source>
        <dbReference type="ARBA" id="ARBA00022989"/>
    </source>
</evidence>
<dbReference type="InterPro" id="IPR037756">
    <property type="entry name" value="C2D_Tricalbin"/>
</dbReference>
<proteinExistence type="predicted"/>
<dbReference type="OrthoDB" id="1029639at2759"/>
<dbReference type="GO" id="GO:0061817">
    <property type="term" value="P:endoplasmic reticulum-plasma membrane tethering"/>
    <property type="evidence" value="ECO:0007669"/>
    <property type="project" value="InterPro"/>
</dbReference>
<dbReference type="CDD" id="cd04040">
    <property type="entry name" value="C2D_Tricalbin-like"/>
    <property type="match status" value="1"/>
</dbReference>
<feature type="compositionally biased region" description="Acidic residues" evidence="11">
    <location>
        <begin position="1244"/>
        <end position="1257"/>
    </location>
</feature>
<dbReference type="Pfam" id="PF25669">
    <property type="entry name" value="SMP_MUG190-like"/>
    <property type="match status" value="1"/>
</dbReference>
<feature type="domain" description="C2" evidence="13">
    <location>
        <begin position="362"/>
        <end position="486"/>
    </location>
</feature>
<dbReference type="SMART" id="SM00239">
    <property type="entry name" value="C2"/>
    <property type="match status" value="5"/>
</dbReference>
<protein>
    <submittedName>
        <fullName evidence="15">Piso0_003917 protein</fullName>
    </submittedName>
</protein>
<evidence type="ECO:0000256" key="11">
    <source>
        <dbReference type="SAM" id="MobiDB-lite"/>
    </source>
</evidence>
<dbReference type="PIRSF" id="PIRSF037232">
    <property type="entry name" value="Tricalbin"/>
    <property type="match status" value="1"/>
</dbReference>
<evidence type="ECO:0000313" key="17">
    <source>
        <dbReference type="Proteomes" id="UP000005222"/>
    </source>
</evidence>
<dbReference type="InterPro" id="IPR037761">
    <property type="entry name" value="C2A_Tricalbin"/>
</dbReference>
<evidence type="ECO:0000313" key="15">
    <source>
        <dbReference type="EMBL" id="CCE83342.1"/>
    </source>
</evidence>
<name>G8Y9V9_PICSO</name>
<dbReference type="InterPro" id="IPR017147">
    <property type="entry name" value="Tricalbin"/>
</dbReference>
<gene>
    <name evidence="15" type="primary">Piso0_003917</name>
    <name evidence="15" type="ORF">GNLVRS01_PISO0K05422g</name>
    <name evidence="16" type="ORF">GNLVRS01_PISO0L05423g</name>
</gene>
<keyword evidence="10 12" id="KW-0472">Membrane</keyword>
<dbReference type="FunCoup" id="G8Y9V9">
    <property type="interactions" value="176"/>
</dbReference>
<keyword evidence="6" id="KW-0256">Endoplasmic reticulum</keyword>
<feature type="region of interest" description="Disordered" evidence="11">
    <location>
        <begin position="1377"/>
        <end position="1397"/>
    </location>
</feature>
<dbReference type="SUPFAM" id="SSF49562">
    <property type="entry name" value="C2 domain (Calcium/lipid-binding domain, CaLB)"/>
    <property type="match status" value="5"/>
</dbReference>
<evidence type="ECO:0000256" key="6">
    <source>
        <dbReference type="ARBA" id="ARBA00022824"/>
    </source>
</evidence>
<dbReference type="InterPro" id="IPR037765">
    <property type="entry name" value="C2B_Tricalbin"/>
</dbReference>
<dbReference type="CDD" id="cd04044">
    <property type="entry name" value="C2A_Tricalbin-like"/>
    <property type="match status" value="1"/>
</dbReference>
<dbReference type="PANTHER" id="PTHR46980">
    <property type="entry name" value="TRICALBIN-1-RELATED"/>
    <property type="match status" value="1"/>
</dbReference>
<evidence type="ECO:0000256" key="2">
    <source>
        <dbReference type="ARBA" id="ARBA00022448"/>
    </source>
</evidence>
<dbReference type="GO" id="GO:0005789">
    <property type="term" value="C:endoplasmic reticulum membrane"/>
    <property type="evidence" value="ECO:0007669"/>
    <property type="project" value="UniProtKB-SubCell"/>
</dbReference>
<organism evidence="15 17">
    <name type="scientific">Pichia sorbitophila (strain ATCC MYA-4447 / BCRC 22081 / CBS 7064 / NBRC 10061 / NRRL Y-12695)</name>
    <name type="common">Hybrid yeast</name>
    <dbReference type="NCBI Taxonomy" id="559304"/>
    <lineage>
        <taxon>Eukaryota</taxon>
        <taxon>Fungi</taxon>
        <taxon>Dikarya</taxon>
        <taxon>Ascomycota</taxon>
        <taxon>Saccharomycotina</taxon>
        <taxon>Pichiomycetes</taxon>
        <taxon>Debaryomycetaceae</taxon>
        <taxon>Millerozyma</taxon>
    </lineage>
</organism>
<dbReference type="PROSITE" id="PS50004">
    <property type="entry name" value="C2"/>
    <property type="match status" value="5"/>
</dbReference>
<dbReference type="GO" id="GO:0006869">
    <property type="term" value="P:lipid transport"/>
    <property type="evidence" value="ECO:0007669"/>
    <property type="project" value="UniProtKB-KW"/>
</dbReference>
<dbReference type="CDD" id="cd04052">
    <property type="entry name" value="C2B_Tricalbin-like"/>
    <property type="match status" value="1"/>
</dbReference>
<dbReference type="InterPro" id="IPR037762">
    <property type="entry name" value="C2C_Tricalbin"/>
</dbReference>
<feature type="compositionally biased region" description="Polar residues" evidence="11">
    <location>
        <begin position="1"/>
        <end position="11"/>
    </location>
</feature>
<evidence type="ECO:0000259" key="14">
    <source>
        <dbReference type="PROSITE" id="PS51847"/>
    </source>
</evidence>
<dbReference type="InterPro" id="IPR052455">
    <property type="entry name" value="Tricalbin_domain"/>
</dbReference>
<dbReference type="InterPro" id="IPR000008">
    <property type="entry name" value="C2_dom"/>
</dbReference>
<evidence type="ECO:0000256" key="9">
    <source>
        <dbReference type="ARBA" id="ARBA00023121"/>
    </source>
</evidence>
<reference evidence="15" key="1">
    <citation type="submission" date="2011-10" db="EMBL/GenBank/DDBJ databases">
        <authorList>
            <person name="Genoscope - CEA"/>
        </authorList>
    </citation>
    <scope>NUCLEOTIDE SEQUENCE</scope>
</reference>
<feature type="domain" description="C2" evidence="13">
    <location>
        <begin position="507"/>
        <end position="627"/>
    </location>
</feature>
<feature type="domain" description="C2" evidence="13">
    <location>
        <begin position="1324"/>
        <end position="1440"/>
    </location>
</feature>
<feature type="domain" description="SMP-LTD" evidence="14">
    <location>
        <begin position="164"/>
        <end position="371"/>
    </location>
</feature>
<keyword evidence="5" id="KW-0677">Repeat</keyword>
<dbReference type="eggNOG" id="KOG1012">
    <property type="taxonomic scope" value="Eukaryota"/>
</dbReference>
<dbReference type="STRING" id="559304.G8Y9V9"/>
<keyword evidence="8" id="KW-0445">Lipid transport</keyword>
<comment type="subcellular location">
    <subcellularLocation>
        <location evidence="1">Endoplasmic reticulum membrane</location>
    </subcellularLocation>
</comment>
<feature type="compositionally biased region" description="Polar residues" evidence="11">
    <location>
        <begin position="1194"/>
        <end position="1227"/>
    </location>
</feature>